<dbReference type="InterPro" id="IPR027417">
    <property type="entry name" value="P-loop_NTPase"/>
</dbReference>
<evidence type="ECO:0000259" key="2">
    <source>
        <dbReference type="Pfam" id="PF20454"/>
    </source>
</evidence>
<dbReference type="Pfam" id="PF05876">
    <property type="entry name" value="GpA_ATPase"/>
    <property type="match status" value="1"/>
</dbReference>
<evidence type="ECO:0000259" key="1">
    <source>
        <dbReference type="Pfam" id="PF05876"/>
    </source>
</evidence>
<reference evidence="3 4" key="1">
    <citation type="journal article" date="2014" name="Int. J. Syst. Evol. Microbiol.">
        <title>Complete genome sequence of Corynebacterium casei LMG S-19264T (=DSM 44701T), isolated from a smear-ripened cheese.</title>
        <authorList>
            <consortium name="US DOE Joint Genome Institute (JGI-PGF)"/>
            <person name="Walter F."/>
            <person name="Albersmeier A."/>
            <person name="Kalinowski J."/>
            <person name="Ruckert C."/>
        </authorList>
    </citation>
    <scope>NUCLEOTIDE SEQUENCE [LARGE SCALE GENOMIC DNA]</scope>
    <source>
        <strain evidence="3 4">CGMCC 1.16330</strain>
    </source>
</reference>
<dbReference type="InterPro" id="IPR046454">
    <property type="entry name" value="GpA_endonuclease"/>
</dbReference>
<feature type="domain" description="Phage terminase large subunit GpA ATPase" evidence="1">
    <location>
        <begin position="51"/>
        <end position="297"/>
    </location>
</feature>
<dbReference type="AlphaFoldDB" id="A0A8J2ZFM7"/>
<protein>
    <submittedName>
        <fullName evidence="3">Terminase</fullName>
    </submittedName>
</protein>
<evidence type="ECO:0000313" key="3">
    <source>
        <dbReference type="EMBL" id="GGG50414.1"/>
    </source>
</evidence>
<feature type="domain" description="Terminase large subunit GpA endonuclease" evidence="2">
    <location>
        <begin position="309"/>
        <end position="603"/>
    </location>
</feature>
<dbReference type="Proteomes" id="UP000597507">
    <property type="component" value="Unassembled WGS sequence"/>
</dbReference>
<dbReference type="Pfam" id="PF20454">
    <property type="entry name" value="GpA_nuclease"/>
    <property type="match status" value="1"/>
</dbReference>
<dbReference type="GO" id="GO:0005524">
    <property type="term" value="F:ATP binding"/>
    <property type="evidence" value="ECO:0007669"/>
    <property type="project" value="InterPro"/>
</dbReference>
<dbReference type="GO" id="GO:0004519">
    <property type="term" value="F:endonuclease activity"/>
    <property type="evidence" value="ECO:0007669"/>
    <property type="project" value="InterPro"/>
</dbReference>
<proteinExistence type="inferred from homology"/>
<comment type="caution">
    <text evidence="3">The sequence shown here is derived from an EMBL/GenBank/DDBJ whole genome shotgun (WGS) entry which is preliminary data.</text>
</comment>
<sequence>MATGTDILAELGGFDGAAEILQAWRDGMAPEPALLVSEWADRHRVLGSRGSAEPGPWRTARTPYLREIMDALSPAHPARRVVFMKGAQVGGTECGNNWIGYVIHHAPGPMLAVQPTTELAKRFSDQRIDPLVEETPAIRERVAPARSRDSGNRQLSKEFPGGQLVMTGANSAVGLRSMSARFLFLDEIDAYPGDVEGEGDPIALAEARARTFGWRRKMLLVSTPTIAGLSRIEREYLATDQRRYFVPCPHCGAMQWLRFERLVWDEGAPDTARYLCEACDAPIGEQHKAAMLAAGEWRATAMAADPHAIGFHISALYSPPGWMPWSEIARLWLAAQGDDRAIKTFRNTVLGETWQEAGEAPDWQRLYDRREHWPIGTVPAGGLLLTAGVDVQRDRLEASVWAWGQDRQSWLVEHRVLAGNPFEAAVWEELRRLLGETWRHASGHRLPVAMAAIDSGDGMTTAEVYAFVRRAGAGRAIAVKGQDGLRAAVGQPAATEVRRNGRKLGGLKLWPVGSSFLKGETYGWLKLERPTAESGDPFPPGYVHLPLHAAGEEFCRQLTAEQLVARAGRNGFRRLEWVKTRERNEALDCRVYARAAAAALGMDGWGEGRWARMADALSLPAQEPALATPNALAPAPSPAAADLRPRGWLAPRGGWLR</sequence>
<dbReference type="HAMAP" id="MF_04144">
    <property type="entry name" value="TERL_LAMBDA"/>
    <property type="match status" value="1"/>
</dbReference>
<dbReference type="EMBL" id="BMKS01000022">
    <property type="protein sequence ID" value="GGG50414.1"/>
    <property type="molecule type" value="Genomic_DNA"/>
</dbReference>
<dbReference type="InterPro" id="IPR051220">
    <property type="entry name" value="TFA_Chaperone"/>
</dbReference>
<dbReference type="InterPro" id="IPR046453">
    <property type="entry name" value="GpA_ATPase"/>
</dbReference>
<gene>
    <name evidence="3" type="ORF">GCM10010964_42130</name>
</gene>
<dbReference type="PANTHER" id="PTHR34413">
    <property type="entry name" value="PROPHAGE TAIL FIBER ASSEMBLY PROTEIN HOMOLOG TFAE-RELATED-RELATED"/>
    <property type="match status" value="1"/>
</dbReference>
<keyword evidence="4" id="KW-1185">Reference proteome</keyword>
<dbReference type="RefSeq" id="WP_188903881.1">
    <property type="nucleotide sequence ID" value="NZ_BMKS01000022.1"/>
</dbReference>
<dbReference type="Gene3D" id="3.40.50.300">
    <property type="entry name" value="P-loop containing nucleotide triphosphate hydrolases"/>
    <property type="match status" value="1"/>
</dbReference>
<accession>A0A8J2ZFM7</accession>
<name>A0A8J2ZFM7_9PROT</name>
<dbReference type="InterPro" id="IPR008866">
    <property type="entry name" value="Phage_lambda_GpA-like"/>
</dbReference>
<dbReference type="PANTHER" id="PTHR34413:SF2">
    <property type="entry name" value="PROPHAGE TAIL FIBER ASSEMBLY PROTEIN HOMOLOG TFAE-RELATED"/>
    <property type="match status" value="1"/>
</dbReference>
<organism evidence="3 4">
    <name type="scientific">Caldovatus sediminis</name>
    <dbReference type="NCBI Taxonomy" id="2041189"/>
    <lineage>
        <taxon>Bacteria</taxon>
        <taxon>Pseudomonadati</taxon>
        <taxon>Pseudomonadota</taxon>
        <taxon>Alphaproteobacteria</taxon>
        <taxon>Acetobacterales</taxon>
        <taxon>Roseomonadaceae</taxon>
        <taxon>Caldovatus</taxon>
    </lineage>
</organism>
<dbReference type="GO" id="GO:0016887">
    <property type="term" value="F:ATP hydrolysis activity"/>
    <property type="evidence" value="ECO:0007669"/>
    <property type="project" value="InterPro"/>
</dbReference>
<evidence type="ECO:0000313" key="4">
    <source>
        <dbReference type="Proteomes" id="UP000597507"/>
    </source>
</evidence>